<evidence type="ECO:0000256" key="4">
    <source>
        <dbReference type="ARBA" id="ARBA00023139"/>
    </source>
</evidence>
<keyword evidence="9" id="KW-1185">Reference proteome</keyword>
<comment type="caution">
    <text evidence="8">The sequence shown here is derived from an EMBL/GenBank/DDBJ whole genome shotgun (WGS) entry which is preliminary data.</text>
</comment>
<feature type="region of interest" description="Disordered" evidence="6">
    <location>
        <begin position="279"/>
        <end position="324"/>
    </location>
</feature>
<evidence type="ECO:0000256" key="2">
    <source>
        <dbReference type="ARBA" id="ARBA00022729"/>
    </source>
</evidence>
<keyword evidence="4" id="KW-0564">Palmitate</keyword>
<dbReference type="Pfam" id="PF03783">
    <property type="entry name" value="CsgG"/>
    <property type="match status" value="1"/>
</dbReference>
<feature type="signal peptide" evidence="7">
    <location>
        <begin position="1"/>
        <end position="22"/>
    </location>
</feature>
<evidence type="ECO:0000256" key="3">
    <source>
        <dbReference type="ARBA" id="ARBA00023136"/>
    </source>
</evidence>
<feature type="chain" id="PRO_5026767278" evidence="7">
    <location>
        <begin position="23"/>
        <end position="324"/>
    </location>
</feature>
<dbReference type="RefSeq" id="WP_151001874.1">
    <property type="nucleotide sequence ID" value="NZ_BPQY01000688.1"/>
</dbReference>
<reference evidence="8 9" key="1">
    <citation type="submission" date="2019-09" db="EMBL/GenBank/DDBJ databases">
        <title>YIM 48816 draft genome.</title>
        <authorList>
            <person name="Jiang L."/>
        </authorList>
    </citation>
    <scope>NUCLEOTIDE SEQUENCE [LARGE SCALE GENOMIC DNA]</scope>
    <source>
        <strain evidence="8 9">YIM 48816</strain>
    </source>
</reference>
<dbReference type="PANTHER" id="PTHR41164:SF1">
    <property type="entry name" value="CURLI PRODUCTION ASSEMBLY_TRANSPORT COMPONENT CSGG"/>
    <property type="match status" value="1"/>
</dbReference>
<keyword evidence="3" id="KW-0472">Membrane</keyword>
<protein>
    <submittedName>
        <fullName evidence="8">Curli production assembly protein CsgG</fullName>
    </submittedName>
</protein>
<name>A0A6L3SVK6_9HYPH</name>
<dbReference type="Gene3D" id="3.40.50.10610">
    <property type="entry name" value="ABC-type transport auxiliary lipoprotein component"/>
    <property type="match status" value="2"/>
</dbReference>
<accession>A0A6L3SVK6</accession>
<dbReference type="OrthoDB" id="1110708at2"/>
<evidence type="ECO:0000256" key="1">
    <source>
        <dbReference type="ARBA" id="ARBA00022475"/>
    </source>
</evidence>
<keyword evidence="1" id="KW-1003">Cell membrane</keyword>
<evidence type="ECO:0000256" key="6">
    <source>
        <dbReference type="SAM" id="MobiDB-lite"/>
    </source>
</evidence>
<dbReference type="PANTHER" id="PTHR41164">
    <property type="entry name" value="CURLI PRODUCTION ASSEMBLY/TRANSPORT COMPONENT CSGG"/>
    <property type="match status" value="1"/>
</dbReference>
<dbReference type="PROSITE" id="PS51257">
    <property type="entry name" value="PROKAR_LIPOPROTEIN"/>
    <property type="match status" value="1"/>
</dbReference>
<evidence type="ECO:0000256" key="7">
    <source>
        <dbReference type="SAM" id="SignalP"/>
    </source>
</evidence>
<evidence type="ECO:0000256" key="5">
    <source>
        <dbReference type="ARBA" id="ARBA00023288"/>
    </source>
</evidence>
<dbReference type="Proteomes" id="UP000474159">
    <property type="component" value="Unassembled WGS sequence"/>
</dbReference>
<proteinExistence type="predicted"/>
<evidence type="ECO:0000313" key="8">
    <source>
        <dbReference type="EMBL" id="KAB1077292.1"/>
    </source>
</evidence>
<dbReference type="InterPro" id="IPR005534">
    <property type="entry name" value="Curli_assmbl/transp-comp_CsgG"/>
</dbReference>
<dbReference type="AlphaFoldDB" id="A0A6L3SVK6"/>
<organism evidence="8 9">
    <name type="scientific">Methylobacterium soli</name>
    <dbReference type="NCBI Taxonomy" id="553447"/>
    <lineage>
        <taxon>Bacteria</taxon>
        <taxon>Pseudomonadati</taxon>
        <taxon>Pseudomonadota</taxon>
        <taxon>Alphaproteobacteria</taxon>
        <taxon>Hyphomicrobiales</taxon>
        <taxon>Methylobacteriaceae</taxon>
        <taxon>Methylobacterium</taxon>
    </lineage>
</organism>
<dbReference type="EMBL" id="VZZK01000022">
    <property type="protein sequence ID" value="KAB1077292.1"/>
    <property type="molecule type" value="Genomic_DNA"/>
</dbReference>
<sequence>MCLSRRLVTLLLVAGTSMGVGACSRYAYTGSLGVPPSVGIFTKPGQALAELPPPAAPINVAVYDFQDLTGQNKSSLAVGFAEFSRAITQGASVILVDALKTAGGGSWFNVVERGYLDSLLRERKLIQDTYAFLKKNPRNLIDPLKFAEYIVTGGVVSYDSPIQTGSATVALGNYGGGLAGHKDLVTINIRLVRVRDGVVLKSINASRPIITASVTGNATRVLGQRILDASGAIGVQEATQTAVREAIEAGVYELVRAGVATGLWQGRFSAPYGPDVARTGSIRGPAGGARPGPPALRGSPESPGTAAANPVRGAAPEKPASGET</sequence>
<keyword evidence="5" id="KW-0449">Lipoprotein</keyword>
<evidence type="ECO:0000313" key="9">
    <source>
        <dbReference type="Proteomes" id="UP000474159"/>
    </source>
</evidence>
<keyword evidence="2 7" id="KW-0732">Signal</keyword>
<dbReference type="GO" id="GO:0030288">
    <property type="term" value="C:outer membrane-bounded periplasmic space"/>
    <property type="evidence" value="ECO:0007669"/>
    <property type="project" value="InterPro"/>
</dbReference>
<gene>
    <name evidence="8" type="ORF">F6X53_19595</name>
</gene>